<organism evidence="2 3">
    <name type="scientific">Lasius niger</name>
    <name type="common">Black garden ant</name>
    <dbReference type="NCBI Taxonomy" id="67767"/>
    <lineage>
        <taxon>Eukaryota</taxon>
        <taxon>Metazoa</taxon>
        <taxon>Ecdysozoa</taxon>
        <taxon>Arthropoda</taxon>
        <taxon>Hexapoda</taxon>
        <taxon>Insecta</taxon>
        <taxon>Pterygota</taxon>
        <taxon>Neoptera</taxon>
        <taxon>Endopterygota</taxon>
        <taxon>Hymenoptera</taxon>
        <taxon>Apocrita</taxon>
        <taxon>Aculeata</taxon>
        <taxon>Formicoidea</taxon>
        <taxon>Formicidae</taxon>
        <taxon>Formicinae</taxon>
        <taxon>Lasius</taxon>
        <taxon>Lasius</taxon>
    </lineage>
</organism>
<evidence type="ECO:0000313" key="2">
    <source>
        <dbReference type="EMBL" id="KMQ82391.1"/>
    </source>
</evidence>
<proteinExistence type="predicted"/>
<protein>
    <submittedName>
        <fullName evidence="2">Uncharacterized protein</fullName>
    </submittedName>
</protein>
<dbReference type="PaxDb" id="67767-A0A0J7JWV0"/>
<comment type="caution">
    <text evidence="2">The sequence shown here is derived from an EMBL/GenBank/DDBJ whole genome shotgun (WGS) entry which is preliminary data.</text>
</comment>
<sequence>MDMESRLKNPKRQQITCQRQVSIELKNKKSIPENVKLT</sequence>
<feature type="non-terminal residue" evidence="2">
    <location>
        <position position="38"/>
    </location>
</feature>
<gene>
    <name evidence="2" type="ORF">RF55_23153</name>
</gene>
<accession>A0A0J7JWV0</accession>
<dbReference type="AlphaFoldDB" id="A0A0J7JWV0"/>
<evidence type="ECO:0000256" key="1">
    <source>
        <dbReference type="SAM" id="MobiDB-lite"/>
    </source>
</evidence>
<reference evidence="2 3" key="1">
    <citation type="submission" date="2015-04" db="EMBL/GenBank/DDBJ databases">
        <title>Lasius niger genome sequencing.</title>
        <authorList>
            <person name="Konorov E.A."/>
            <person name="Nikitin M.A."/>
            <person name="Kirill M.V."/>
            <person name="Chang P."/>
        </authorList>
    </citation>
    <scope>NUCLEOTIDE SEQUENCE [LARGE SCALE GENOMIC DNA]</scope>
    <source>
        <tissue evidence="2">Whole</tissue>
    </source>
</reference>
<name>A0A0J7JWV0_LASNI</name>
<feature type="region of interest" description="Disordered" evidence="1">
    <location>
        <begin position="1"/>
        <end position="20"/>
    </location>
</feature>
<keyword evidence="3" id="KW-1185">Reference proteome</keyword>
<dbReference type="EMBL" id="LBMM01025841">
    <property type="protein sequence ID" value="KMQ82391.1"/>
    <property type="molecule type" value="Genomic_DNA"/>
</dbReference>
<dbReference type="Proteomes" id="UP000036403">
    <property type="component" value="Unassembled WGS sequence"/>
</dbReference>
<evidence type="ECO:0000313" key="3">
    <source>
        <dbReference type="Proteomes" id="UP000036403"/>
    </source>
</evidence>